<dbReference type="GeneID" id="48307177"/>
<reference evidence="2" key="1">
    <citation type="submission" date="2016-08" db="EMBL/GenBank/DDBJ databases">
        <title>Complete Genome Seqeunce of Paenibacillus sp. nov. IHBB 9852 from high altitute lake of Indian trans-Himalayas.</title>
        <authorList>
            <person name="Kiran S."/>
            <person name="Swarnkar M.K."/>
            <person name="Rana A."/>
            <person name="Tewari R."/>
            <person name="Gulati A."/>
        </authorList>
    </citation>
    <scope>NUCLEOTIDE SEQUENCE [LARGE SCALE GENOMIC DNA]</scope>
    <source>
        <strain evidence="2">IHBB 9852</strain>
    </source>
</reference>
<evidence type="ECO:0000313" key="2">
    <source>
        <dbReference type="EMBL" id="ANY71620.1"/>
    </source>
</evidence>
<feature type="transmembrane region" description="Helical" evidence="1">
    <location>
        <begin position="504"/>
        <end position="527"/>
    </location>
</feature>
<organism evidence="2">
    <name type="scientific">Paenibacillus ihbetae</name>
    <dbReference type="NCBI Taxonomy" id="1870820"/>
    <lineage>
        <taxon>Bacteria</taxon>
        <taxon>Bacillati</taxon>
        <taxon>Bacillota</taxon>
        <taxon>Bacilli</taxon>
        <taxon>Bacillales</taxon>
        <taxon>Paenibacillaceae</taxon>
        <taxon>Paenibacillus</taxon>
    </lineage>
</organism>
<dbReference type="AlphaFoldDB" id="A0A1B2DV64"/>
<dbReference type="EMBL" id="CP016809">
    <property type="protein sequence ID" value="ANY71620.1"/>
    <property type="molecule type" value="Genomic_DNA"/>
</dbReference>
<feature type="transmembrane region" description="Helical" evidence="1">
    <location>
        <begin position="6"/>
        <end position="28"/>
    </location>
</feature>
<proteinExistence type="predicted"/>
<evidence type="ECO:0000256" key="1">
    <source>
        <dbReference type="SAM" id="Phobius"/>
    </source>
</evidence>
<feature type="transmembrane region" description="Helical" evidence="1">
    <location>
        <begin position="266"/>
        <end position="285"/>
    </location>
</feature>
<keyword evidence="1" id="KW-0472">Membrane</keyword>
<evidence type="ECO:0008006" key="3">
    <source>
        <dbReference type="Google" id="ProtNLM"/>
    </source>
</evidence>
<dbReference type="KEGG" id="pib:BBD41_02945"/>
<feature type="transmembrane region" description="Helical" evidence="1">
    <location>
        <begin position="654"/>
        <end position="674"/>
    </location>
</feature>
<sequence>MAVKPILMIVLLLALAFFAITLGISAWIGRSRQRSRIDPFHAGTGEGKALRELYRQWAQLAYHYGIKLPLINAYIKRIRQRIVLIHPYDEIALRYETMKLILAIAGTIGLTALLLVWSRPDWSFIVIVLLAAVVVSNMLVEVFIHRLERKLLGQAVELFSVVRHHYQQHGMVEEALYEAAESAGHEISLHANRIYNALVSQDPDDALERYYEIAPNRYLKAFAGISHLVMEFGDRARKQGSIYLQGLSGLTKEIQLDILRRDKLDYLMKGLHVIALAPVFFTKPIERWARSSFPSMDEFYMSKLGFVTKISIYVIIVISYILLQKLQQHRETEYRAGLERQSWEERMYRVPIVRFLVRMAAPGIGTSTFHRQLRLLKESNARIKFEWLYVRRLVLFFTVFVLSISLALGLHVQARHHLLYTPVPANPSLFGQMNEGERAQAEKTAEQDRNVMRKMGMSPDATHEQVRNMISQSGHTGLSAEQVEMAVKRIMTKLSRYDSEYLKWWEFLLSLGMGWLAYYSPLWLLYFHRKVRNMEMRHEVYQFQTVISILRGMERISVEGILEWLNRFAVIFKVPIQKCLLHYEHGAQMALEELKEDVWLPEFQRLVDKLLLAMDKVPIKDVFDDLEGEMIFSFEQRKQQYEAMIDTKAAWARMIGFTPMYALIFMYLVIPLIGMSLTQMEIYYEQIQRL</sequence>
<name>A0A1B2DV64_9BACL</name>
<dbReference type="RefSeq" id="WP_099476658.1">
    <property type="nucleotide sequence ID" value="NZ_CP016809.1"/>
</dbReference>
<gene>
    <name evidence="2" type="ORF">BBD41_02945</name>
</gene>
<keyword evidence="1" id="KW-0812">Transmembrane</keyword>
<feature type="transmembrane region" description="Helical" evidence="1">
    <location>
        <begin position="100"/>
        <end position="118"/>
    </location>
</feature>
<feature type="transmembrane region" description="Helical" evidence="1">
    <location>
        <begin position="305"/>
        <end position="323"/>
    </location>
</feature>
<keyword evidence="1" id="KW-1133">Transmembrane helix</keyword>
<feature type="transmembrane region" description="Helical" evidence="1">
    <location>
        <begin position="393"/>
        <end position="412"/>
    </location>
</feature>
<feature type="transmembrane region" description="Helical" evidence="1">
    <location>
        <begin position="124"/>
        <end position="144"/>
    </location>
</feature>
<protein>
    <recommendedName>
        <fullName evidence="3">GTPase SAR1</fullName>
    </recommendedName>
</protein>
<accession>A0A1B2DV64</accession>